<dbReference type="AlphaFoldDB" id="A0A7K5NX10"/>
<evidence type="ECO:0000256" key="2">
    <source>
        <dbReference type="ARBA" id="ARBA00023098"/>
    </source>
</evidence>
<gene>
    <name evidence="3" type="primary">Hsd11b2</name>
    <name evidence="3" type="ORF">CHRMAC_R05283</name>
</gene>
<dbReference type="InterPro" id="IPR002347">
    <property type="entry name" value="SDR_fam"/>
</dbReference>
<dbReference type="EMBL" id="VYZF01002961">
    <property type="protein sequence ID" value="NWT47566.1"/>
    <property type="molecule type" value="Genomic_DNA"/>
</dbReference>
<evidence type="ECO:0000313" key="3">
    <source>
        <dbReference type="EMBL" id="NWT47566.1"/>
    </source>
</evidence>
<evidence type="ECO:0000313" key="4">
    <source>
        <dbReference type="Proteomes" id="UP000524558"/>
    </source>
</evidence>
<protein>
    <submittedName>
        <fullName evidence="3">DHI2 dehydrogenase</fullName>
    </submittedName>
</protein>
<accession>A0A7K5NX10</accession>
<evidence type="ECO:0000256" key="1">
    <source>
        <dbReference type="ARBA" id="ARBA00006484"/>
    </source>
</evidence>
<keyword evidence="4" id="KW-1185">Reference proteome</keyword>
<reference evidence="3 4" key="1">
    <citation type="submission" date="2019-09" db="EMBL/GenBank/DDBJ databases">
        <title>Bird 10,000 Genomes (B10K) Project - Family phase.</title>
        <authorList>
            <person name="Zhang G."/>
        </authorList>
    </citation>
    <scope>NUCLEOTIDE SEQUENCE [LARGE SCALE GENOMIC DNA]</scope>
    <source>
        <strain evidence="3">B10K-DU-021-33</strain>
        <tissue evidence="3">Mixed tissue sample</tissue>
    </source>
</reference>
<dbReference type="Pfam" id="PF00106">
    <property type="entry name" value="adh_short"/>
    <property type="match status" value="1"/>
</dbReference>
<feature type="non-terminal residue" evidence="3">
    <location>
        <position position="284"/>
    </location>
</feature>
<comment type="similarity">
    <text evidence="1">Belongs to the short-chain dehydrogenases/reductases (SDR) family.</text>
</comment>
<keyword evidence="2" id="KW-0443">Lipid metabolism</keyword>
<name>A0A7K5NX10_CHRMC</name>
<dbReference type="Proteomes" id="UP000524558">
    <property type="component" value="Unassembled WGS sequence"/>
</dbReference>
<feature type="non-terminal residue" evidence="3">
    <location>
        <position position="1"/>
    </location>
</feature>
<sequence length="284" mass="31215">GCDSGFGQATARHLDAMGFRVFASVLDPQGAGAQELRRSCSPMLTLLQMDLTKPEDIQRVLQHIQEHTNSTGLWGLVNNAGFNDTIADAELSPLGKFRTCMEVNFFGSLELTKGLLPLLRTAGGRIVTVSSPAGEQPAFSMARHPGLGCGSSIPMASQGGRVLAGTTCDPAFWNLQKQRLVASLPRELLQAYGEDYVEEINRQFIQFMKVAVEDLSAVVNSITDGLLAANPAVRYYPGQGLGLMYFIHRYLPYFVRDLFLKGFFINPKLPRALRREHHDDAKKA</sequence>
<dbReference type="PANTHER" id="PTHR43313:SF2">
    <property type="entry name" value="11-BETA-HYDROXYSTEROID DEHYDROGENASE TYPE 2"/>
    <property type="match status" value="1"/>
</dbReference>
<dbReference type="PANTHER" id="PTHR43313">
    <property type="entry name" value="SHORT-CHAIN DEHYDROGENASE/REDUCTASE FAMILY 9C"/>
    <property type="match status" value="1"/>
</dbReference>
<dbReference type="SUPFAM" id="SSF51735">
    <property type="entry name" value="NAD(P)-binding Rossmann-fold domains"/>
    <property type="match status" value="1"/>
</dbReference>
<comment type="caution">
    <text evidence="3">The sequence shown here is derived from an EMBL/GenBank/DDBJ whole genome shotgun (WGS) entry which is preliminary data.</text>
</comment>
<dbReference type="InterPro" id="IPR036291">
    <property type="entry name" value="NAD(P)-bd_dom_sf"/>
</dbReference>
<dbReference type="GO" id="GO:0008211">
    <property type="term" value="P:glucocorticoid metabolic process"/>
    <property type="evidence" value="ECO:0007669"/>
    <property type="project" value="TreeGrafter"/>
</dbReference>
<dbReference type="GO" id="GO:0070523">
    <property type="term" value="F:11-beta-hydroxysteroid dehydrogenase (NAD+) activity"/>
    <property type="evidence" value="ECO:0007669"/>
    <property type="project" value="TreeGrafter"/>
</dbReference>
<organism evidence="3 4">
    <name type="scientific">Chroicocephalus maculipennis</name>
    <name type="common">Brown-hooded gull</name>
    <name type="synonym">Larus maculipennis</name>
    <dbReference type="NCBI Taxonomy" id="287016"/>
    <lineage>
        <taxon>Eukaryota</taxon>
        <taxon>Metazoa</taxon>
        <taxon>Chordata</taxon>
        <taxon>Craniata</taxon>
        <taxon>Vertebrata</taxon>
        <taxon>Euteleostomi</taxon>
        <taxon>Archelosauria</taxon>
        <taxon>Archosauria</taxon>
        <taxon>Dinosauria</taxon>
        <taxon>Saurischia</taxon>
        <taxon>Theropoda</taxon>
        <taxon>Coelurosauria</taxon>
        <taxon>Aves</taxon>
        <taxon>Neognathae</taxon>
        <taxon>Neoaves</taxon>
        <taxon>Charadriiformes</taxon>
        <taxon>Laridae</taxon>
        <taxon>Chroicocephalus</taxon>
    </lineage>
</organism>
<dbReference type="Gene3D" id="3.40.50.720">
    <property type="entry name" value="NAD(P)-binding Rossmann-like Domain"/>
    <property type="match status" value="1"/>
</dbReference>
<proteinExistence type="inferred from homology"/>